<gene>
    <name evidence="1" type="ORF">EIO64_08300</name>
</gene>
<dbReference type="EMBL" id="CP034413">
    <property type="protein sequence ID" value="QCI59224.1"/>
    <property type="molecule type" value="Genomic_DNA"/>
</dbReference>
<keyword evidence="2" id="KW-1185">Reference proteome</keyword>
<name>A0A4D7AI08_9FIRM</name>
<protein>
    <submittedName>
        <fullName evidence="1">Isoaspartyl peptidase</fullName>
    </submittedName>
</protein>
<organism evidence="1 2">
    <name type="scientific">Dysosmobacter welbionis</name>
    <dbReference type="NCBI Taxonomy" id="2093857"/>
    <lineage>
        <taxon>Bacteria</taxon>
        <taxon>Bacillati</taxon>
        <taxon>Bacillota</taxon>
        <taxon>Clostridia</taxon>
        <taxon>Eubacteriales</taxon>
        <taxon>Oscillospiraceae</taxon>
        <taxon>Dysosmobacter</taxon>
    </lineage>
</organism>
<dbReference type="KEGG" id="obj:EIO64_08300"/>
<dbReference type="RefSeq" id="WP_136891211.1">
    <property type="nucleotide sequence ID" value="NZ_CP034413.3"/>
</dbReference>
<accession>A0A4D7AI08</accession>
<sequence length="133" mass="15435">MGKAYIVKRRARIDTITGPVNLPYGTEVEAVEDRLTYQGRQLCAVTSRKAHLYFARNDDGQGQERGALTLAITKRLEKRDKDHQRRWDLVWEDPVCQKYRHPEHEDHFLWGHAFFEAPVDDLRHIAALIGARG</sequence>
<evidence type="ECO:0000313" key="2">
    <source>
        <dbReference type="Proteomes" id="UP000298642"/>
    </source>
</evidence>
<dbReference type="AlphaFoldDB" id="A0A4D7AI08"/>
<reference evidence="2" key="1">
    <citation type="submission" date="2018-12" db="EMBL/GenBank/DDBJ databases">
        <title>Dusodibacter welbiota gen. nov., sp. nov., isolated from human faeces and emended description of the Oscillibacter genus.</title>
        <authorList>
            <person name="Le Roy T."/>
            <person name="Van der Smissen P."/>
            <person name="Delzenne N."/>
            <person name="Muccioli G."/>
            <person name="Collet J.F."/>
            <person name="Cani P.D."/>
        </authorList>
    </citation>
    <scope>NUCLEOTIDE SEQUENCE [LARGE SCALE GENOMIC DNA]</scope>
    <source>
        <strain evidence="2">J115</strain>
    </source>
</reference>
<dbReference type="Proteomes" id="UP000298642">
    <property type="component" value="Chromosome"/>
</dbReference>
<evidence type="ECO:0000313" key="1">
    <source>
        <dbReference type="EMBL" id="QCI59224.1"/>
    </source>
</evidence>
<proteinExistence type="predicted"/>